<dbReference type="InterPro" id="IPR018911">
    <property type="entry name" value="Gmad2_Ig-like_dom"/>
</dbReference>
<name>A0A0D8IER0_9CLOT</name>
<dbReference type="Proteomes" id="UP000035704">
    <property type="component" value="Chromosome"/>
</dbReference>
<dbReference type="OrthoDB" id="2067368at2"/>
<organism evidence="1 2">
    <name type="scientific">Clostridium aceticum</name>
    <dbReference type="NCBI Taxonomy" id="84022"/>
    <lineage>
        <taxon>Bacteria</taxon>
        <taxon>Bacillati</taxon>
        <taxon>Bacillota</taxon>
        <taxon>Clostridia</taxon>
        <taxon>Eubacteriales</taxon>
        <taxon>Clostridiaceae</taxon>
        <taxon>Clostridium</taxon>
    </lineage>
</organism>
<protein>
    <submittedName>
        <fullName evidence="1">Spore germination-associated protein</fullName>
    </submittedName>
</protein>
<dbReference type="EMBL" id="CP009687">
    <property type="protein sequence ID" value="AKL94067.1"/>
    <property type="molecule type" value="Genomic_DNA"/>
</dbReference>
<reference evidence="1 2" key="1">
    <citation type="submission" date="2014-10" db="EMBL/GenBank/DDBJ databases">
        <title>Genome sequence of Clostridium aceticum DSM 1496.</title>
        <authorList>
            <person name="Poehlein A."/>
            <person name="Schiel-Bengelsdorf B."/>
            <person name="Gottschalk G."/>
            <person name="Duerre P."/>
            <person name="Daniel R."/>
        </authorList>
    </citation>
    <scope>NUCLEOTIDE SEQUENCE [LARGE SCALE GENOMIC DNA]</scope>
    <source>
        <strain evidence="1 2">DSM 1496</strain>
    </source>
</reference>
<gene>
    <name evidence="1" type="ORF">CACET_c05570</name>
</gene>
<dbReference type="PROSITE" id="PS51257">
    <property type="entry name" value="PROKAR_LIPOPROTEIN"/>
    <property type="match status" value="1"/>
</dbReference>
<proteinExistence type="predicted"/>
<dbReference type="PATRIC" id="fig|84022.5.peg.1532"/>
<accession>A0A0D8IER0</accession>
<evidence type="ECO:0000313" key="2">
    <source>
        <dbReference type="Proteomes" id="UP000035704"/>
    </source>
</evidence>
<dbReference type="Pfam" id="PF14343">
    <property type="entry name" value="PrcB_C"/>
    <property type="match status" value="1"/>
</dbReference>
<sequence>MKKFFLWVLCLCMGISMIGCQPEEEQTPPPQQQEDPVETPEEDPNVHRDIKEDLRDRMRIVEGTTIPSDAASWFEEFGDEEGAYVYQRPDATYIRINAGERPTGGYGIIVEDYLEEEYPRVILVDMMVPGDEDVVTQAIAYPSVTLQIHTDMVSEYEVRTMEGETFPTESKLVHAVLELPEEGEEINNPVEIRGRIIAFEGSFIVRILDDEDELIHEEHLQADAGGPYWGNFHEEVRYPVTDAEEGRIEIGEYSAKDGEYMMREQVNVRFKNNED</sequence>
<dbReference type="AlphaFoldDB" id="A0A0D8IER0"/>
<dbReference type="STRING" id="84022.CACET_c05570"/>
<dbReference type="InterPro" id="IPR025748">
    <property type="entry name" value="PrcB_C_dom"/>
</dbReference>
<keyword evidence="2" id="KW-1185">Reference proteome</keyword>
<dbReference type="KEGG" id="cace:CACET_c05570"/>
<dbReference type="RefSeq" id="WP_044823078.1">
    <property type="nucleotide sequence ID" value="NZ_CP009687.1"/>
</dbReference>
<evidence type="ECO:0000313" key="1">
    <source>
        <dbReference type="EMBL" id="AKL94067.1"/>
    </source>
</evidence>
<dbReference type="Pfam" id="PF10648">
    <property type="entry name" value="Gmad2"/>
    <property type="match status" value="1"/>
</dbReference>